<comment type="caution">
    <text evidence="2">The sequence shown here is derived from an EMBL/GenBank/DDBJ whole genome shotgun (WGS) entry which is preliminary data.</text>
</comment>
<dbReference type="EMBL" id="JAPCWZ010000001">
    <property type="protein sequence ID" value="KAK8880059.1"/>
    <property type="molecule type" value="Genomic_DNA"/>
</dbReference>
<feature type="region of interest" description="Disordered" evidence="1">
    <location>
        <begin position="1"/>
        <end position="110"/>
    </location>
</feature>
<gene>
    <name evidence="2" type="ORF">PGQ11_001353</name>
</gene>
<feature type="compositionally biased region" description="Basic and acidic residues" evidence="1">
    <location>
        <begin position="89"/>
        <end position="100"/>
    </location>
</feature>
<evidence type="ECO:0000313" key="2">
    <source>
        <dbReference type="EMBL" id="KAK8880059.1"/>
    </source>
</evidence>
<accession>A0ABR2JMY6</accession>
<proteinExistence type="predicted"/>
<feature type="compositionally biased region" description="Polar residues" evidence="1">
    <location>
        <begin position="18"/>
        <end position="27"/>
    </location>
</feature>
<evidence type="ECO:0000313" key="3">
    <source>
        <dbReference type="Proteomes" id="UP001390339"/>
    </source>
</evidence>
<organism evidence="2 3">
    <name type="scientific">Apiospora arundinis</name>
    <dbReference type="NCBI Taxonomy" id="335852"/>
    <lineage>
        <taxon>Eukaryota</taxon>
        <taxon>Fungi</taxon>
        <taxon>Dikarya</taxon>
        <taxon>Ascomycota</taxon>
        <taxon>Pezizomycotina</taxon>
        <taxon>Sordariomycetes</taxon>
        <taxon>Xylariomycetidae</taxon>
        <taxon>Amphisphaeriales</taxon>
        <taxon>Apiosporaceae</taxon>
        <taxon>Apiospora</taxon>
    </lineage>
</organism>
<dbReference type="Proteomes" id="UP001390339">
    <property type="component" value="Unassembled WGS sequence"/>
</dbReference>
<name>A0ABR2JMY6_9PEZI</name>
<keyword evidence="3" id="KW-1185">Reference proteome</keyword>
<evidence type="ECO:0000256" key="1">
    <source>
        <dbReference type="SAM" id="MobiDB-lite"/>
    </source>
</evidence>
<protein>
    <submittedName>
        <fullName evidence="2">Uncharacterized protein</fullName>
    </submittedName>
</protein>
<sequence>MYHPISSNTHTTRRPAQRDQTTVNSQEAPARSQLEVINCSYNSTPCHNPAKPEKDLTTSNGREAPARSQLESYTHPLLIQPDALSQPGKAEEGPDYRERPGGSCTKPDNA</sequence>
<reference evidence="2 3" key="1">
    <citation type="journal article" date="2024" name="IMA Fungus">
        <title>Apiospora arundinis, a panoply of carbohydrate-active enzymes and secondary metabolites.</title>
        <authorList>
            <person name="Sorensen T."/>
            <person name="Petersen C."/>
            <person name="Muurmann A.T."/>
            <person name="Christiansen J.V."/>
            <person name="Brundto M.L."/>
            <person name="Overgaard C.K."/>
            <person name="Boysen A.T."/>
            <person name="Wollenberg R.D."/>
            <person name="Larsen T.O."/>
            <person name="Sorensen J.L."/>
            <person name="Nielsen K.L."/>
            <person name="Sondergaard T.E."/>
        </authorList>
    </citation>
    <scope>NUCLEOTIDE SEQUENCE [LARGE SCALE GENOMIC DNA]</scope>
    <source>
        <strain evidence="2 3">AAU 773</strain>
    </source>
</reference>
<feature type="compositionally biased region" description="Polar residues" evidence="1">
    <location>
        <begin position="1"/>
        <end position="10"/>
    </location>
</feature>